<dbReference type="InterPro" id="IPR018540">
    <property type="entry name" value="Spo0E-like"/>
</dbReference>
<dbReference type="GO" id="GO:0046983">
    <property type="term" value="F:protein dimerization activity"/>
    <property type="evidence" value="ECO:0007669"/>
    <property type="project" value="InterPro"/>
</dbReference>
<dbReference type="OrthoDB" id="2933025at2"/>
<gene>
    <name evidence="1" type="ORF">BKP35_06490</name>
</gene>
<dbReference type="RefSeq" id="WP_071312563.1">
    <property type="nucleotide sequence ID" value="NZ_MLQQ01000006.1"/>
</dbReference>
<accession>A0A1S2LQX9</accession>
<reference evidence="1 2" key="1">
    <citation type="submission" date="2016-10" db="EMBL/GenBank/DDBJ databases">
        <title>Draft genome sequences of four alkaliphilic bacteria belonging to the Anaerobacillus genus.</title>
        <authorList>
            <person name="Bassil N.M."/>
            <person name="Lloyd J.R."/>
        </authorList>
    </citation>
    <scope>NUCLEOTIDE SEQUENCE [LARGE SCALE GENOMIC DNA]</scope>
    <source>
        <strain evidence="1 2">DSM 15340</strain>
    </source>
</reference>
<dbReference type="SUPFAM" id="SSF140500">
    <property type="entry name" value="BAS1536-like"/>
    <property type="match status" value="1"/>
</dbReference>
<dbReference type="Gene3D" id="4.10.280.10">
    <property type="entry name" value="Helix-loop-helix DNA-binding domain"/>
    <property type="match status" value="1"/>
</dbReference>
<comment type="caution">
    <text evidence="1">The sequence shown here is derived from an EMBL/GenBank/DDBJ whole genome shotgun (WGS) entry which is preliminary data.</text>
</comment>
<dbReference type="Proteomes" id="UP000180098">
    <property type="component" value="Unassembled WGS sequence"/>
</dbReference>
<name>A0A1S2LQX9_9BACI</name>
<dbReference type="Pfam" id="PF09388">
    <property type="entry name" value="SpoOE-like"/>
    <property type="match status" value="1"/>
</dbReference>
<dbReference type="InterPro" id="IPR037208">
    <property type="entry name" value="Spo0E-like_sf"/>
</dbReference>
<evidence type="ECO:0008006" key="3">
    <source>
        <dbReference type="Google" id="ProtNLM"/>
    </source>
</evidence>
<dbReference type="GO" id="GO:0043937">
    <property type="term" value="P:regulation of sporulation"/>
    <property type="evidence" value="ECO:0007669"/>
    <property type="project" value="InterPro"/>
</dbReference>
<dbReference type="AlphaFoldDB" id="A0A1S2LQX9"/>
<dbReference type="InterPro" id="IPR036638">
    <property type="entry name" value="HLH_DNA-bd_sf"/>
</dbReference>
<keyword evidence="2" id="KW-1185">Reference proteome</keyword>
<protein>
    <recommendedName>
        <fullName evidence="3">Spo0E family sporulation regulatory protein-aspartic acid phosphatase</fullName>
    </recommendedName>
</protein>
<organism evidence="1 2">
    <name type="scientific">Anaerobacillus arseniciselenatis</name>
    <dbReference type="NCBI Taxonomy" id="85682"/>
    <lineage>
        <taxon>Bacteria</taxon>
        <taxon>Bacillati</taxon>
        <taxon>Bacillota</taxon>
        <taxon>Bacilli</taxon>
        <taxon>Bacillales</taxon>
        <taxon>Bacillaceae</taxon>
        <taxon>Anaerobacillus</taxon>
    </lineage>
</organism>
<evidence type="ECO:0000313" key="2">
    <source>
        <dbReference type="Proteomes" id="UP000180098"/>
    </source>
</evidence>
<proteinExistence type="predicted"/>
<dbReference type="EMBL" id="MLQQ01000006">
    <property type="protein sequence ID" value="OIJ14523.1"/>
    <property type="molecule type" value="Genomic_DNA"/>
</dbReference>
<evidence type="ECO:0000313" key="1">
    <source>
        <dbReference type="EMBL" id="OIJ14523.1"/>
    </source>
</evidence>
<sequence>MKVMLKREKTNPESCEKIETLRQKMVYVGQTKGIDHPETIRLSQKLDNLLNQYQQKIIK</sequence>